<proteinExistence type="predicted"/>
<dbReference type="RefSeq" id="XP_015891617.3">
    <property type="nucleotide sequence ID" value="XM_016036131.4"/>
</dbReference>
<dbReference type="FunCoup" id="A0A6P4A7C7">
    <property type="interactions" value="5"/>
</dbReference>
<dbReference type="PANTHER" id="PTHR35726:SF4">
    <property type="entry name" value="GLUTAMIC ACID-RICH PROTEIN-LIKE"/>
    <property type="match status" value="1"/>
</dbReference>
<dbReference type="PANTHER" id="PTHR35726">
    <property type="entry name" value="GLUTAMIC ACID-RICH PROTEIN-LIKE"/>
    <property type="match status" value="1"/>
</dbReference>
<sequence>MDMKKKVVDVSTFLLFEATGDSDEADSNCVDSTMVDRDADHCDIVMGEDDAESCSWDLSDAPTVLDHELINGGDRVEEYVYDDDGRHREEEEQEDDDDDDDVVKPVYQAWGGNNNRLNHQKSCVSVDSTREFELLNEMEKNRIFWETCLAS</sequence>
<dbReference type="AlphaFoldDB" id="A0A6P4A7C7"/>
<dbReference type="KEGG" id="zju:107426044"/>
<dbReference type="Proteomes" id="UP001652623">
    <property type="component" value="Chromosome 9"/>
</dbReference>
<organism evidence="2 3">
    <name type="scientific">Ziziphus jujuba</name>
    <name type="common">Chinese jujube</name>
    <name type="synonym">Ziziphus sativa</name>
    <dbReference type="NCBI Taxonomy" id="326968"/>
    <lineage>
        <taxon>Eukaryota</taxon>
        <taxon>Viridiplantae</taxon>
        <taxon>Streptophyta</taxon>
        <taxon>Embryophyta</taxon>
        <taxon>Tracheophyta</taxon>
        <taxon>Spermatophyta</taxon>
        <taxon>Magnoliopsida</taxon>
        <taxon>eudicotyledons</taxon>
        <taxon>Gunneridae</taxon>
        <taxon>Pentapetalae</taxon>
        <taxon>rosids</taxon>
        <taxon>fabids</taxon>
        <taxon>Rosales</taxon>
        <taxon>Rhamnaceae</taxon>
        <taxon>Paliureae</taxon>
        <taxon>Ziziphus</taxon>
    </lineage>
</organism>
<evidence type="ECO:0000256" key="1">
    <source>
        <dbReference type="SAM" id="MobiDB-lite"/>
    </source>
</evidence>
<keyword evidence="2" id="KW-1185">Reference proteome</keyword>
<accession>A0A6P4A7C7</accession>
<dbReference type="GeneID" id="107426044"/>
<gene>
    <name evidence="3" type="primary">LOC107426044</name>
</gene>
<dbReference type="InParanoid" id="A0A6P4A7C7"/>
<protein>
    <submittedName>
        <fullName evidence="3">Uncharacterized protein LOC107426044</fullName>
    </submittedName>
</protein>
<feature type="region of interest" description="Disordered" evidence="1">
    <location>
        <begin position="76"/>
        <end position="102"/>
    </location>
</feature>
<feature type="compositionally biased region" description="Basic and acidic residues" evidence="1">
    <location>
        <begin position="76"/>
        <end position="90"/>
    </location>
</feature>
<evidence type="ECO:0000313" key="3">
    <source>
        <dbReference type="RefSeq" id="XP_015891617.3"/>
    </source>
</evidence>
<name>A0A6P4A7C7_ZIZJJ</name>
<feature type="compositionally biased region" description="Acidic residues" evidence="1">
    <location>
        <begin position="91"/>
        <end position="101"/>
    </location>
</feature>
<evidence type="ECO:0000313" key="2">
    <source>
        <dbReference type="Proteomes" id="UP001652623"/>
    </source>
</evidence>
<reference evidence="3" key="1">
    <citation type="submission" date="2025-08" db="UniProtKB">
        <authorList>
            <consortium name="RefSeq"/>
        </authorList>
    </citation>
    <scope>IDENTIFICATION</scope>
    <source>
        <tissue evidence="3">Seedling</tissue>
    </source>
</reference>